<sequence>MNEMKCKCVEFPLKASKAEPRINEWLENNSNLNIKFISQAVVNGIRRVCYYYED</sequence>
<comment type="caution">
    <text evidence="1">The sequence shown here is derived from an EMBL/GenBank/DDBJ whole genome shotgun (WGS) entry which is preliminary data.</text>
</comment>
<evidence type="ECO:0000313" key="1">
    <source>
        <dbReference type="EMBL" id="GAH62981.1"/>
    </source>
</evidence>
<dbReference type="EMBL" id="BARU01034343">
    <property type="protein sequence ID" value="GAH62981.1"/>
    <property type="molecule type" value="Genomic_DNA"/>
</dbReference>
<dbReference type="AlphaFoldDB" id="X1GYL4"/>
<gene>
    <name evidence="1" type="ORF">S03H2_53919</name>
</gene>
<accession>X1GYL4</accession>
<protein>
    <submittedName>
        <fullName evidence="1">Uncharacterized protein</fullName>
    </submittedName>
</protein>
<reference evidence="1" key="1">
    <citation type="journal article" date="2014" name="Front. Microbiol.">
        <title>High frequency of phylogenetically diverse reductive dehalogenase-homologous genes in deep subseafloor sedimentary metagenomes.</title>
        <authorList>
            <person name="Kawai M."/>
            <person name="Futagami T."/>
            <person name="Toyoda A."/>
            <person name="Takaki Y."/>
            <person name="Nishi S."/>
            <person name="Hori S."/>
            <person name="Arai W."/>
            <person name="Tsubouchi T."/>
            <person name="Morono Y."/>
            <person name="Uchiyama I."/>
            <person name="Ito T."/>
            <person name="Fujiyama A."/>
            <person name="Inagaki F."/>
            <person name="Takami H."/>
        </authorList>
    </citation>
    <scope>NUCLEOTIDE SEQUENCE</scope>
    <source>
        <strain evidence="1">Expedition CK06-06</strain>
    </source>
</reference>
<name>X1GYL4_9ZZZZ</name>
<organism evidence="1">
    <name type="scientific">marine sediment metagenome</name>
    <dbReference type="NCBI Taxonomy" id="412755"/>
    <lineage>
        <taxon>unclassified sequences</taxon>
        <taxon>metagenomes</taxon>
        <taxon>ecological metagenomes</taxon>
    </lineage>
</organism>
<proteinExistence type="predicted"/>